<accession>A0ACC0G640</accession>
<dbReference type="EMBL" id="CM045769">
    <property type="protein sequence ID" value="KAI7995993.1"/>
    <property type="molecule type" value="Genomic_DNA"/>
</dbReference>
<gene>
    <name evidence="1" type="ORF">LOK49_LG11G01033</name>
</gene>
<evidence type="ECO:0000313" key="2">
    <source>
        <dbReference type="Proteomes" id="UP001060215"/>
    </source>
</evidence>
<sequence length="83" mass="9407">MKEPSLASSNLGSGLDTDHEIDWFVWNDQKRFEVVRCGSFAKYKIRPTSKKRPLNSISALSLSLAPSPGCSKFERTRQKKSNF</sequence>
<evidence type="ECO:0000313" key="1">
    <source>
        <dbReference type="EMBL" id="KAI7995993.1"/>
    </source>
</evidence>
<name>A0ACC0G640_9ERIC</name>
<dbReference type="Proteomes" id="UP001060215">
    <property type="component" value="Chromosome 12"/>
</dbReference>
<organism evidence="1 2">
    <name type="scientific">Camellia lanceoleosa</name>
    <dbReference type="NCBI Taxonomy" id="1840588"/>
    <lineage>
        <taxon>Eukaryota</taxon>
        <taxon>Viridiplantae</taxon>
        <taxon>Streptophyta</taxon>
        <taxon>Embryophyta</taxon>
        <taxon>Tracheophyta</taxon>
        <taxon>Spermatophyta</taxon>
        <taxon>Magnoliopsida</taxon>
        <taxon>eudicotyledons</taxon>
        <taxon>Gunneridae</taxon>
        <taxon>Pentapetalae</taxon>
        <taxon>asterids</taxon>
        <taxon>Ericales</taxon>
        <taxon>Theaceae</taxon>
        <taxon>Camellia</taxon>
    </lineage>
</organism>
<reference evidence="1 2" key="1">
    <citation type="journal article" date="2022" name="Plant J.">
        <title>Chromosome-level genome of Camellia lanceoleosa provides a valuable resource for understanding genome evolution and self-incompatibility.</title>
        <authorList>
            <person name="Gong W."/>
            <person name="Xiao S."/>
            <person name="Wang L."/>
            <person name="Liao Z."/>
            <person name="Chang Y."/>
            <person name="Mo W."/>
            <person name="Hu G."/>
            <person name="Li W."/>
            <person name="Zhao G."/>
            <person name="Zhu H."/>
            <person name="Hu X."/>
            <person name="Ji K."/>
            <person name="Xiang X."/>
            <person name="Song Q."/>
            <person name="Yuan D."/>
            <person name="Jin S."/>
            <person name="Zhang L."/>
        </authorList>
    </citation>
    <scope>NUCLEOTIDE SEQUENCE [LARGE SCALE GENOMIC DNA]</scope>
    <source>
        <strain evidence="1">SQ_2022a</strain>
    </source>
</reference>
<proteinExistence type="predicted"/>
<keyword evidence="2" id="KW-1185">Reference proteome</keyword>
<comment type="caution">
    <text evidence="1">The sequence shown here is derived from an EMBL/GenBank/DDBJ whole genome shotgun (WGS) entry which is preliminary data.</text>
</comment>
<protein>
    <submittedName>
        <fullName evidence="1">Uncharacterized protein</fullName>
    </submittedName>
</protein>